<keyword evidence="2" id="KW-1185">Reference proteome</keyword>
<protein>
    <submittedName>
        <fullName evidence="1">Uncharacterized protein</fullName>
    </submittedName>
</protein>
<proteinExistence type="predicted"/>
<name>A0A139XH43_9CYAN</name>
<dbReference type="Proteomes" id="UP000076925">
    <property type="component" value="Unassembled WGS sequence"/>
</dbReference>
<sequence>MKGFGLQKEKRLLVKIISSQNSKAYQEFIGKLYLRLGIDRTTDLVINEVLPTLPPEDYKWCYETMLGQTGYEHMKQEASNALYQVLVEKGYTPGTDFSIHPQGGIILSDNASEALLVDVPENFRAKIRAELKTTIIPNALDTLEEHLGVPFLEQLLQRVSARLTTFTDSEAATYLAVMTSGFQERTQIELFPILLNHVAQAHPERIQGIVHIMKKLDDLDSSEQTHKVMLDLVCAAGGENELMPHPDRPNDPDECVISRRGMEIFAQVWHGERSVYEIIGALDAAIKKHQEERQQS</sequence>
<dbReference type="OrthoDB" id="529205at2"/>
<evidence type="ECO:0000313" key="2">
    <source>
        <dbReference type="Proteomes" id="UP000076925"/>
    </source>
</evidence>
<reference evidence="1 2" key="1">
    <citation type="journal article" date="2013" name="Genome Biol. Evol.">
        <title>Genomes of Stigonematalean cyanobacteria (subsection V) and the evolution of oxygenic photosynthesis from prokaryotes to plastids.</title>
        <authorList>
            <person name="Dagan T."/>
            <person name="Roettger M."/>
            <person name="Stucken K."/>
            <person name="Landan G."/>
            <person name="Koch R."/>
            <person name="Major P."/>
            <person name="Gould S.B."/>
            <person name="Goremykin V.V."/>
            <person name="Rippka R."/>
            <person name="Tandeau de Marsac N."/>
            <person name="Gugger M."/>
            <person name="Lockhart P.J."/>
            <person name="Allen J.F."/>
            <person name="Brune I."/>
            <person name="Maus I."/>
            <person name="Puhler A."/>
            <person name="Martin W.F."/>
        </authorList>
    </citation>
    <scope>NUCLEOTIDE SEQUENCE [LARGE SCALE GENOMIC DNA]</scope>
    <source>
        <strain evidence="1 2">PCC 7110</strain>
    </source>
</reference>
<organism evidence="1 2">
    <name type="scientific">Scytonema hofmannii PCC 7110</name>
    <dbReference type="NCBI Taxonomy" id="128403"/>
    <lineage>
        <taxon>Bacteria</taxon>
        <taxon>Bacillati</taxon>
        <taxon>Cyanobacteriota</taxon>
        <taxon>Cyanophyceae</taxon>
        <taxon>Nostocales</taxon>
        <taxon>Scytonemataceae</taxon>
        <taxon>Scytonema</taxon>
    </lineage>
</organism>
<evidence type="ECO:0000313" key="1">
    <source>
        <dbReference type="EMBL" id="KYC43983.1"/>
    </source>
</evidence>
<dbReference type="EMBL" id="ANNX02000012">
    <property type="protein sequence ID" value="KYC43983.1"/>
    <property type="molecule type" value="Genomic_DNA"/>
</dbReference>
<comment type="caution">
    <text evidence="1">The sequence shown here is derived from an EMBL/GenBank/DDBJ whole genome shotgun (WGS) entry which is preliminary data.</text>
</comment>
<gene>
    <name evidence="1" type="ORF">WA1_02225</name>
</gene>
<dbReference type="RefSeq" id="WP_017741270.1">
    <property type="nucleotide sequence ID" value="NZ_KQ976354.1"/>
</dbReference>
<dbReference type="AlphaFoldDB" id="A0A139XH43"/>
<accession>A0A139XH43</accession>